<dbReference type="InterPro" id="IPR004568">
    <property type="entry name" value="Ppantetheine-prot_Trfase_dom"/>
</dbReference>
<gene>
    <name evidence="8" type="primary">acpS</name>
    <name evidence="10" type="ORF">FD22_GL000352</name>
</gene>
<protein>
    <recommendedName>
        <fullName evidence="8">Holo-[acyl-carrier-protein] synthase</fullName>
        <shortName evidence="8">Holo-ACP synthase</shortName>
        <ecNumber evidence="8">2.7.8.7</ecNumber>
    </recommendedName>
    <alternativeName>
        <fullName evidence="8">4'-phosphopantetheinyl transferase AcpS</fullName>
    </alternativeName>
</protein>
<comment type="catalytic activity">
    <reaction evidence="8">
        <text>apo-[ACP] + CoA = holo-[ACP] + adenosine 3',5'-bisphosphate + H(+)</text>
        <dbReference type="Rhea" id="RHEA:12068"/>
        <dbReference type="Rhea" id="RHEA-COMP:9685"/>
        <dbReference type="Rhea" id="RHEA-COMP:9690"/>
        <dbReference type="ChEBI" id="CHEBI:15378"/>
        <dbReference type="ChEBI" id="CHEBI:29999"/>
        <dbReference type="ChEBI" id="CHEBI:57287"/>
        <dbReference type="ChEBI" id="CHEBI:58343"/>
        <dbReference type="ChEBI" id="CHEBI:64479"/>
        <dbReference type="EC" id="2.7.8.7"/>
    </reaction>
</comment>
<dbReference type="Proteomes" id="UP000051181">
    <property type="component" value="Unassembled WGS sequence"/>
</dbReference>
<dbReference type="InterPro" id="IPR002582">
    <property type="entry name" value="ACPS"/>
</dbReference>
<dbReference type="EMBL" id="AZCN01000123">
    <property type="protein sequence ID" value="KRK13971.1"/>
    <property type="molecule type" value="Genomic_DNA"/>
</dbReference>
<proteinExistence type="inferred from homology"/>
<keyword evidence="8" id="KW-0963">Cytoplasm</keyword>
<reference evidence="10 11" key="1">
    <citation type="journal article" date="2015" name="Genome Announc.">
        <title>Expanding the biotechnology potential of lactobacilli through comparative genomics of 213 strains and associated genera.</title>
        <authorList>
            <person name="Sun Z."/>
            <person name="Harris H.M."/>
            <person name="McCann A."/>
            <person name="Guo C."/>
            <person name="Argimon S."/>
            <person name="Zhang W."/>
            <person name="Yang X."/>
            <person name="Jeffery I.B."/>
            <person name="Cooney J.C."/>
            <person name="Kagawa T.F."/>
            <person name="Liu W."/>
            <person name="Song Y."/>
            <person name="Salvetti E."/>
            <person name="Wrobel A."/>
            <person name="Rasinkangas P."/>
            <person name="Parkhill J."/>
            <person name="Rea M.C."/>
            <person name="O'Sullivan O."/>
            <person name="Ritari J."/>
            <person name="Douillard F.P."/>
            <person name="Paul Ross R."/>
            <person name="Yang R."/>
            <person name="Briner A.E."/>
            <person name="Felis G.E."/>
            <person name="de Vos W.M."/>
            <person name="Barrangou R."/>
            <person name="Klaenhammer T.R."/>
            <person name="Caufield P.W."/>
            <person name="Cui Y."/>
            <person name="Zhang H."/>
            <person name="O'Toole P.W."/>
        </authorList>
    </citation>
    <scope>NUCLEOTIDE SEQUENCE [LARGE SCALE GENOMIC DNA]</scope>
    <source>
        <strain evidence="10 11">DSM 20001</strain>
    </source>
</reference>
<evidence type="ECO:0000259" key="9">
    <source>
        <dbReference type="Pfam" id="PF01648"/>
    </source>
</evidence>
<keyword evidence="5 8" id="KW-0460">Magnesium</keyword>
<evidence type="ECO:0000256" key="8">
    <source>
        <dbReference type="HAMAP-Rule" id="MF_00101"/>
    </source>
</evidence>
<dbReference type="eggNOG" id="COG0736">
    <property type="taxonomic scope" value="Bacteria"/>
</dbReference>
<keyword evidence="2 8" id="KW-0808">Transferase</keyword>
<keyword evidence="3 8" id="KW-0479">Metal-binding</keyword>
<keyword evidence="7 8" id="KW-0275">Fatty acid biosynthesis</keyword>
<evidence type="ECO:0000256" key="2">
    <source>
        <dbReference type="ARBA" id="ARBA00022679"/>
    </source>
</evidence>
<evidence type="ECO:0000313" key="10">
    <source>
        <dbReference type="EMBL" id="KRK13971.1"/>
    </source>
</evidence>
<dbReference type="PATRIC" id="fig|913848.6.peg.355"/>
<dbReference type="GO" id="GO:0005737">
    <property type="term" value="C:cytoplasm"/>
    <property type="evidence" value="ECO:0007669"/>
    <property type="project" value="UniProtKB-SubCell"/>
</dbReference>
<evidence type="ECO:0000256" key="7">
    <source>
        <dbReference type="ARBA" id="ARBA00023160"/>
    </source>
</evidence>
<feature type="binding site" evidence="8">
    <location>
        <position position="58"/>
    </location>
    <ligand>
        <name>Mg(2+)</name>
        <dbReference type="ChEBI" id="CHEBI:18420"/>
    </ligand>
</feature>
<dbReference type="InterPro" id="IPR008278">
    <property type="entry name" value="4-PPantetheinyl_Trfase_dom"/>
</dbReference>
<keyword evidence="1 8" id="KW-0444">Lipid biosynthesis</keyword>
<evidence type="ECO:0000256" key="4">
    <source>
        <dbReference type="ARBA" id="ARBA00022832"/>
    </source>
</evidence>
<dbReference type="GO" id="GO:0006633">
    <property type="term" value="P:fatty acid biosynthetic process"/>
    <property type="evidence" value="ECO:0007669"/>
    <property type="project" value="UniProtKB-UniRule"/>
</dbReference>
<dbReference type="GeneID" id="65916194"/>
<comment type="caution">
    <text evidence="10">The sequence shown here is derived from an EMBL/GenBank/DDBJ whole genome shotgun (WGS) entry which is preliminary data.</text>
</comment>
<comment type="function">
    <text evidence="8">Transfers the 4'-phosphopantetheine moiety from coenzyme A to a Ser of acyl-carrier-protein.</text>
</comment>
<dbReference type="Gene3D" id="3.90.470.20">
    <property type="entry name" value="4'-phosphopantetheinyl transferase domain"/>
    <property type="match status" value="1"/>
</dbReference>
<organism evidence="10 11">
    <name type="scientific">Loigolactobacillus coryniformis subsp. coryniformis KCTC 3167 = DSM 20001</name>
    <dbReference type="NCBI Taxonomy" id="913848"/>
    <lineage>
        <taxon>Bacteria</taxon>
        <taxon>Bacillati</taxon>
        <taxon>Bacillota</taxon>
        <taxon>Bacilli</taxon>
        <taxon>Lactobacillales</taxon>
        <taxon>Lactobacillaceae</taxon>
        <taxon>Loigolactobacillus</taxon>
    </lineage>
</organism>
<dbReference type="RefSeq" id="WP_010009300.1">
    <property type="nucleotide sequence ID" value="NZ_AZCN01000123.1"/>
</dbReference>
<evidence type="ECO:0000256" key="3">
    <source>
        <dbReference type="ARBA" id="ARBA00022723"/>
    </source>
</evidence>
<dbReference type="NCBIfam" id="TIGR00556">
    <property type="entry name" value="pantethn_trn"/>
    <property type="match status" value="1"/>
</dbReference>
<name>A0A0R1F195_9LACO</name>
<dbReference type="InterPro" id="IPR037143">
    <property type="entry name" value="4-PPantetheinyl_Trfase_dom_sf"/>
</dbReference>
<sequence>MIYGIGVDITDIARIQAAQAKNAQFKARVLTAAELAIYEQLTPKRQAEYLTGRFSAKESFGKALGTGIGRVSLLDIEILDDELGKPVVTKNPFAGRALVSISHTDTLVMSEVILERGTD</sequence>
<dbReference type="AlphaFoldDB" id="A0A0R1F195"/>
<evidence type="ECO:0000256" key="5">
    <source>
        <dbReference type="ARBA" id="ARBA00022842"/>
    </source>
</evidence>
<comment type="subcellular location">
    <subcellularLocation>
        <location evidence="8">Cytoplasm</location>
    </subcellularLocation>
</comment>
<keyword evidence="4 8" id="KW-0276">Fatty acid metabolism</keyword>
<comment type="cofactor">
    <cofactor evidence="8">
        <name>Mg(2+)</name>
        <dbReference type="ChEBI" id="CHEBI:18420"/>
    </cofactor>
</comment>
<dbReference type="Pfam" id="PF01648">
    <property type="entry name" value="ACPS"/>
    <property type="match status" value="1"/>
</dbReference>
<dbReference type="NCBIfam" id="TIGR00516">
    <property type="entry name" value="acpS"/>
    <property type="match status" value="1"/>
</dbReference>
<evidence type="ECO:0000313" key="11">
    <source>
        <dbReference type="Proteomes" id="UP000051181"/>
    </source>
</evidence>
<feature type="binding site" evidence="8">
    <location>
        <position position="8"/>
    </location>
    <ligand>
        <name>Mg(2+)</name>
        <dbReference type="ChEBI" id="CHEBI:18420"/>
    </ligand>
</feature>
<feature type="domain" description="4'-phosphopantetheinyl transferase" evidence="9">
    <location>
        <begin position="4"/>
        <end position="92"/>
    </location>
</feature>
<dbReference type="SUPFAM" id="SSF56214">
    <property type="entry name" value="4'-phosphopantetheinyl transferase"/>
    <property type="match status" value="1"/>
</dbReference>
<dbReference type="EC" id="2.7.8.7" evidence="8"/>
<dbReference type="GO" id="GO:0000287">
    <property type="term" value="F:magnesium ion binding"/>
    <property type="evidence" value="ECO:0007669"/>
    <property type="project" value="UniProtKB-UniRule"/>
</dbReference>
<dbReference type="GO" id="GO:0008897">
    <property type="term" value="F:holo-[acyl-carrier-protein] synthase activity"/>
    <property type="evidence" value="ECO:0007669"/>
    <property type="project" value="UniProtKB-UniRule"/>
</dbReference>
<evidence type="ECO:0000256" key="1">
    <source>
        <dbReference type="ARBA" id="ARBA00022516"/>
    </source>
</evidence>
<accession>A0A0R1F195</accession>
<comment type="similarity">
    <text evidence="8">Belongs to the P-Pant transferase superfamily. AcpS family.</text>
</comment>
<evidence type="ECO:0000256" key="6">
    <source>
        <dbReference type="ARBA" id="ARBA00023098"/>
    </source>
</evidence>
<keyword evidence="6 8" id="KW-0443">Lipid metabolism</keyword>
<dbReference type="HAMAP" id="MF_00101">
    <property type="entry name" value="AcpS"/>
    <property type="match status" value="1"/>
</dbReference>